<dbReference type="GO" id="GO:0006364">
    <property type="term" value="P:rRNA processing"/>
    <property type="evidence" value="ECO:0007669"/>
    <property type="project" value="InterPro"/>
</dbReference>
<proteinExistence type="predicted"/>
<dbReference type="AlphaFoldDB" id="A0A1G2H145"/>
<sequence length="111" mass="12781">MKHRSEKLTSLIREEAALFLKTHAHIPPGILCTVTQVALSSDNRYADALISIFPTNRVGIFLNKFKTWQHEFNVHAKETLRLKNIPAIRFKLDDAMLKQERIEKLLEGGEK</sequence>
<organism evidence="2 3">
    <name type="scientific">Candidatus Ryanbacteria bacterium RIFCSPLOWO2_02_FULL_45_11c</name>
    <dbReference type="NCBI Taxonomy" id="1802128"/>
    <lineage>
        <taxon>Bacteria</taxon>
        <taxon>Candidatus Ryaniibacteriota</taxon>
    </lineage>
</organism>
<evidence type="ECO:0000313" key="2">
    <source>
        <dbReference type="EMBL" id="OGZ56206.1"/>
    </source>
</evidence>
<dbReference type="Proteomes" id="UP000178186">
    <property type="component" value="Unassembled WGS sequence"/>
</dbReference>
<dbReference type="Gene3D" id="3.30.300.20">
    <property type="match status" value="1"/>
</dbReference>
<dbReference type="InterPro" id="IPR000238">
    <property type="entry name" value="RbfA"/>
</dbReference>
<evidence type="ECO:0000313" key="3">
    <source>
        <dbReference type="Proteomes" id="UP000178186"/>
    </source>
</evidence>
<dbReference type="SUPFAM" id="SSF89919">
    <property type="entry name" value="Ribosome-binding factor A, RbfA"/>
    <property type="match status" value="1"/>
</dbReference>
<evidence type="ECO:0000256" key="1">
    <source>
        <dbReference type="ARBA" id="ARBA00022517"/>
    </source>
</evidence>
<dbReference type="InterPro" id="IPR015946">
    <property type="entry name" value="KH_dom-like_a/b"/>
</dbReference>
<protein>
    <recommendedName>
        <fullName evidence="4">Ribosome-binding factor A</fullName>
    </recommendedName>
</protein>
<reference evidence="2 3" key="1">
    <citation type="journal article" date="2016" name="Nat. Commun.">
        <title>Thousands of microbial genomes shed light on interconnected biogeochemical processes in an aquifer system.</title>
        <authorList>
            <person name="Anantharaman K."/>
            <person name="Brown C.T."/>
            <person name="Hug L.A."/>
            <person name="Sharon I."/>
            <person name="Castelle C.J."/>
            <person name="Probst A.J."/>
            <person name="Thomas B.C."/>
            <person name="Singh A."/>
            <person name="Wilkins M.J."/>
            <person name="Karaoz U."/>
            <person name="Brodie E.L."/>
            <person name="Williams K.H."/>
            <person name="Hubbard S.S."/>
            <person name="Banfield J.F."/>
        </authorList>
    </citation>
    <scope>NUCLEOTIDE SEQUENCE [LARGE SCALE GENOMIC DNA]</scope>
</reference>
<dbReference type="EMBL" id="MHNY01000017">
    <property type="protein sequence ID" value="OGZ56206.1"/>
    <property type="molecule type" value="Genomic_DNA"/>
</dbReference>
<dbReference type="InterPro" id="IPR023799">
    <property type="entry name" value="RbfA_dom_sf"/>
</dbReference>
<comment type="caution">
    <text evidence="2">The sequence shown here is derived from an EMBL/GenBank/DDBJ whole genome shotgun (WGS) entry which is preliminary data.</text>
</comment>
<dbReference type="STRING" id="1802128.A3H64_01190"/>
<name>A0A1G2H145_9BACT</name>
<evidence type="ECO:0008006" key="4">
    <source>
        <dbReference type="Google" id="ProtNLM"/>
    </source>
</evidence>
<gene>
    <name evidence="2" type="ORF">A3H64_01190</name>
</gene>
<dbReference type="Pfam" id="PF02033">
    <property type="entry name" value="RBFA"/>
    <property type="match status" value="1"/>
</dbReference>
<accession>A0A1G2H145</accession>
<keyword evidence="1" id="KW-0690">Ribosome biogenesis</keyword>